<evidence type="ECO:0000313" key="3">
    <source>
        <dbReference type="Proteomes" id="UP000466442"/>
    </source>
</evidence>
<protein>
    <submittedName>
        <fullName evidence="2">Uncharacterized protein</fullName>
    </submittedName>
</protein>
<keyword evidence="3" id="KW-1185">Reference proteome</keyword>
<name>A0A6A4JMH1_APOLU</name>
<evidence type="ECO:0000313" key="2">
    <source>
        <dbReference type="EMBL" id="KAF6202611.1"/>
    </source>
</evidence>
<reference evidence="2" key="1">
    <citation type="journal article" date="2021" name="Mol. Ecol. Resour.">
        <title>Apolygus lucorum genome provides insights into omnivorousness and mesophyll feeding.</title>
        <authorList>
            <person name="Liu Y."/>
            <person name="Liu H."/>
            <person name="Wang H."/>
            <person name="Huang T."/>
            <person name="Liu B."/>
            <person name="Yang B."/>
            <person name="Yin L."/>
            <person name="Li B."/>
            <person name="Zhang Y."/>
            <person name="Zhang S."/>
            <person name="Jiang F."/>
            <person name="Zhang X."/>
            <person name="Ren Y."/>
            <person name="Wang B."/>
            <person name="Wang S."/>
            <person name="Lu Y."/>
            <person name="Wu K."/>
            <person name="Fan W."/>
            <person name="Wang G."/>
        </authorList>
    </citation>
    <scope>NUCLEOTIDE SEQUENCE</scope>
    <source>
        <strain evidence="2">12Hb</strain>
    </source>
</reference>
<dbReference type="Proteomes" id="UP000466442">
    <property type="component" value="Unassembled WGS sequence"/>
</dbReference>
<feature type="compositionally biased region" description="Basic and acidic residues" evidence="1">
    <location>
        <begin position="24"/>
        <end position="35"/>
    </location>
</feature>
<gene>
    <name evidence="2" type="ORF">GE061_003010</name>
</gene>
<dbReference type="AlphaFoldDB" id="A0A6A4JMH1"/>
<dbReference type="EMBL" id="WIXP02000011">
    <property type="protein sequence ID" value="KAF6202611.1"/>
    <property type="molecule type" value="Genomic_DNA"/>
</dbReference>
<organism evidence="2 3">
    <name type="scientific">Apolygus lucorum</name>
    <name type="common">Small green plant bug</name>
    <name type="synonym">Lygocoris lucorum</name>
    <dbReference type="NCBI Taxonomy" id="248454"/>
    <lineage>
        <taxon>Eukaryota</taxon>
        <taxon>Metazoa</taxon>
        <taxon>Ecdysozoa</taxon>
        <taxon>Arthropoda</taxon>
        <taxon>Hexapoda</taxon>
        <taxon>Insecta</taxon>
        <taxon>Pterygota</taxon>
        <taxon>Neoptera</taxon>
        <taxon>Paraneoptera</taxon>
        <taxon>Hemiptera</taxon>
        <taxon>Heteroptera</taxon>
        <taxon>Panheteroptera</taxon>
        <taxon>Cimicomorpha</taxon>
        <taxon>Miridae</taxon>
        <taxon>Mirini</taxon>
        <taxon>Apolygus</taxon>
    </lineage>
</organism>
<evidence type="ECO:0000256" key="1">
    <source>
        <dbReference type="SAM" id="MobiDB-lite"/>
    </source>
</evidence>
<sequence>MNFFGTRTRDSGRPGPFGRRHPLHRTDAELDDRQNARSIARTSKNHARIPHFDGTNVSSPARPSDLEETFNSTFFYDFDLFSIEPSSRLR</sequence>
<comment type="caution">
    <text evidence="2">The sequence shown here is derived from an EMBL/GenBank/DDBJ whole genome shotgun (WGS) entry which is preliminary data.</text>
</comment>
<proteinExistence type="predicted"/>
<feature type="region of interest" description="Disordered" evidence="1">
    <location>
        <begin position="1"/>
        <end position="64"/>
    </location>
</feature>
<accession>A0A6A4JMH1</accession>